<dbReference type="Pfam" id="PF00651">
    <property type="entry name" value="BTB"/>
    <property type="match status" value="1"/>
</dbReference>
<evidence type="ECO:0000256" key="1">
    <source>
        <dbReference type="ARBA" id="ARBA00004906"/>
    </source>
</evidence>
<evidence type="ECO:0000256" key="3">
    <source>
        <dbReference type="SAM" id="MobiDB-lite"/>
    </source>
</evidence>
<accession>F2DBG7</accession>
<evidence type="ECO:0000256" key="2">
    <source>
        <dbReference type="ARBA" id="ARBA00010846"/>
    </source>
</evidence>
<dbReference type="CDD" id="cd18280">
    <property type="entry name" value="BTB_POZ_BPM_plant"/>
    <property type="match status" value="1"/>
</dbReference>
<proteinExistence type="evidence at transcript level"/>
<dbReference type="Gene3D" id="3.30.710.10">
    <property type="entry name" value="Potassium Channel Kv1.1, Chain A"/>
    <property type="match status" value="1"/>
</dbReference>
<dbReference type="SUPFAM" id="SSF54695">
    <property type="entry name" value="POZ domain"/>
    <property type="match status" value="1"/>
</dbReference>
<dbReference type="EMBL" id="AK361231">
    <property type="protein sequence ID" value="BAJ92438.1"/>
    <property type="molecule type" value="mRNA"/>
</dbReference>
<feature type="compositionally biased region" description="Pro residues" evidence="3">
    <location>
        <begin position="1"/>
        <end position="12"/>
    </location>
</feature>
<dbReference type="InterPro" id="IPR011333">
    <property type="entry name" value="SKP1/BTB/POZ_sf"/>
</dbReference>
<dbReference type="CDD" id="cd00121">
    <property type="entry name" value="MATH"/>
    <property type="match status" value="1"/>
</dbReference>
<dbReference type="InterPro" id="IPR008974">
    <property type="entry name" value="TRAF-like"/>
</dbReference>
<dbReference type="PANTHER" id="PTHR26379:SF215">
    <property type="entry name" value="BTB DOMAIN-CONTAINING PROTEIN"/>
    <property type="match status" value="1"/>
</dbReference>
<name>F2DBG7_HORVV</name>
<comment type="similarity">
    <text evidence="2">Belongs to the Tdpoz family.</text>
</comment>
<dbReference type="InterPro" id="IPR056423">
    <property type="entry name" value="BACK_BPM_SPOP"/>
</dbReference>
<dbReference type="SMART" id="SM00225">
    <property type="entry name" value="BTB"/>
    <property type="match status" value="1"/>
</dbReference>
<feature type="region of interest" description="Disordered" evidence="3">
    <location>
        <begin position="1"/>
        <end position="39"/>
    </location>
</feature>
<dbReference type="PANTHER" id="PTHR26379">
    <property type="entry name" value="BTB/POZ AND MATH DOMAIN-CONTAINING PROTEIN 1"/>
    <property type="match status" value="1"/>
</dbReference>
<dbReference type="GO" id="GO:0016567">
    <property type="term" value="P:protein ubiquitination"/>
    <property type="evidence" value="ECO:0007669"/>
    <property type="project" value="InterPro"/>
</dbReference>
<organism evidence="6">
    <name type="scientific">Hordeum vulgare subsp. vulgare</name>
    <name type="common">Domesticated barley</name>
    <dbReference type="NCBI Taxonomy" id="112509"/>
    <lineage>
        <taxon>Eukaryota</taxon>
        <taxon>Viridiplantae</taxon>
        <taxon>Streptophyta</taxon>
        <taxon>Embryophyta</taxon>
        <taxon>Tracheophyta</taxon>
        <taxon>Spermatophyta</taxon>
        <taxon>Magnoliopsida</taxon>
        <taxon>Liliopsida</taxon>
        <taxon>Poales</taxon>
        <taxon>Poaceae</taxon>
        <taxon>BOP clade</taxon>
        <taxon>Pooideae</taxon>
        <taxon>Triticodae</taxon>
        <taxon>Triticeae</taxon>
        <taxon>Hordeinae</taxon>
        <taxon>Hordeum</taxon>
    </lineage>
</organism>
<dbReference type="PROSITE" id="PS50144">
    <property type="entry name" value="MATH"/>
    <property type="match status" value="1"/>
</dbReference>
<protein>
    <submittedName>
        <fullName evidence="6">Predicted protein</fullName>
    </submittedName>
</protein>
<dbReference type="SMART" id="SM00061">
    <property type="entry name" value="MATH"/>
    <property type="match status" value="1"/>
</dbReference>
<dbReference type="InterPro" id="IPR000210">
    <property type="entry name" value="BTB/POZ_dom"/>
</dbReference>
<evidence type="ECO:0000259" key="4">
    <source>
        <dbReference type="PROSITE" id="PS50097"/>
    </source>
</evidence>
<evidence type="ECO:0000313" key="6">
    <source>
        <dbReference type="EMBL" id="BAJ92438.1"/>
    </source>
</evidence>
<dbReference type="PROSITE" id="PS50097">
    <property type="entry name" value="BTB"/>
    <property type="match status" value="1"/>
</dbReference>
<dbReference type="SUPFAM" id="SSF49599">
    <property type="entry name" value="TRAF domain-like"/>
    <property type="match status" value="1"/>
</dbReference>
<dbReference type="InterPro" id="IPR002083">
    <property type="entry name" value="MATH/TRAF_dom"/>
</dbReference>
<feature type="compositionally biased region" description="Polar residues" evidence="3">
    <location>
        <begin position="15"/>
        <end position="27"/>
    </location>
</feature>
<dbReference type="Pfam" id="PF22486">
    <property type="entry name" value="MATH_2"/>
    <property type="match status" value="1"/>
</dbReference>
<dbReference type="Gene3D" id="1.25.40.420">
    <property type="match status" value="1"/>
</dbReference>
<dbReference type="AlphaFoldDB" id="F2DBG7"/>
<comment type="pathway">
    <text evidence="1">Protein modification; protein ubiquitination.</text>
</comment>
<reference evidence="6" key="1">
    <citation type="journal article" date="2011" name="Plant Physiol.">
        <title>Comprehensive sequence analysis of 24,783 barley full-length cDNAs derived from 12 clone libraries.</title>
        <authorList>
            <person name="Matsumoto T."/>
            <person name="Tanaka T."/>
            <person name="Sakai H."/>
            <person name="Amano N."/>
            <person name="Kanamori H."/>
            <person name="Kurita K."/>
            <person name="Kikuta A."/>
            <person name="Kamiya K."/>
            <person name="Yamamoto M."/>
            <person name="Ikawa H."/>
            <person name="Fujii N."/>
            <person name="Hori K."/>
            <person name="Itoh T."/>
            <person name="Sato K."/>
        </authorList>
    </citation>
    <scope>NUCLEOTIDE SEQUENCE</scope>
    <source>
        <tissue evidence="6">Shoot</tissue>
    </source>
</reference>
<sequence length="390" mass="43008">MPPPPPPPPPLPTSDRAQPTKSHSMAISSHVAGDGLPPGSASSIISRSVSGYHLLTIDGYSGTKDVPNGEWIDSCPFRVGGHTWHLRYYPNGETSEYADSIALYLALDDTVAKGEAVKAKVKFSLIDKDGKPLPVHTMTTNINDFSVDNTWGFPNFMKREKLEKSEHLKDDSFTVKVDVTIMSVFHAQETPSILVPPSDMHRHFGDLLSSKAGVDVEFLVGGETFSAHRSVLAAWSPVFRAEFFGPMKEGTTTEAIRIDDMEAQVFNALVTYIYTDTLTDMKQQEESDMAQHLLVAADRYDLERLKLICADKLCKHINTSSVTTILALADQHHCHELKSACLVFLSSPTNLDAAMESEGFEFLTKNCPGVMKDILVSQVVPRKRKSKART</sequence>
<dbReference type="Gene3D" id="2.60.210.10">
    <property type="entry name" value="Apoptosis, Tumor Necrosis Factor Receptor Associated Protein 2, Chain A"/>
    <property type="match status" value="1"/>
</dbReference>
<dbReference type="InterPro" id="IPR045005">
    <property type="entry name" value="BPM1-6"/>
</dbReference>
<feature type="domain" description="MATH" evidence="5">
    <location>
        <begin position="50"/>
        <end position="179"/>
    </location>
</feature>
<evidence type="ECO:0000259" key="5">
    <source>
        <dbReference type="PROSITE" id="PS50144"/>
    </source>
</evidence>
<dbReference type="Pfam" id="PF24570">
    <property type="entry name" value="BACK_BPM_SPOP"/>
    <property type="match status" value="1"/>
</dbReference>
<feature type="domain" description="BTB" evidence="4">
    <location>
        <begin position="214"/>
        <end position="282"/>
    </location>
</feature>